<reference evidence="3" key="1">
    <citation type="submission" date="2021-03" db="EMBL/GenBank/DDBJ databases">
        <title>Chromosome level genome of the anhydrobiotic midge Polypedilum vanderplanki.</title>
        <authorList>
            <person name="Yoshida Y."/>
            <person name="Kikawada T."/>
            <person name="Gusev O."/>
        </authorList>
    </citation>
    <scope>NUCLEOTIDE SEQUENCE</scope>
    <source>
        <strain evidence="3">NIAS01</strain>
        <tissue evidence="3">Whole body or cell culture</tissue>
    </source>
</reference>
<dbReference type="Proteomes" id="UP001107558">
    <property type="component" value="Chromosome 2"/>
</dbReference>
<sequence length="373" mass="41236">MDKVQQLVHIEKCLNYSIYDVKWIPYSAKLISIGTKTNGKGLIEIYELDSPNVKLINQISCENALKCCSFGISSPGERHLAVGDFNGKLKILDLEKPNEPLYEVQAHSEIINSLDAIGGSSTLCGAKEIVTGSRDGSVKVFDPRQKDEPVACMSASAASNDDTVKDIRDCWAVTFGDSYNNVERSVCAGYDNGDIKLFDLRKMALRWETTCKNGICSLEFDRKDIKMNKLVATTLEGGVFVYDMRTEHPTKGFSYCSEKNAGQSLGTNGVIQGSKSTVWTVKHLPQNRDIFMTGGGAGSIRVWNYKYPDKRYKEMSDGTKTGVAGHLQMIAATTISQQPIHCFDWCAERIGLAVCGSFDQTLRVLITTNLKQF</sequence>
<evidence type="ECO:0008006" key="5">
    <source>
        <dbReference type="Google" id="ProtNLM"/>
    </source>
</evidence>
<evidence type="ECO:0000256" key="1">
    <source>
        <dbReference type="ARBA" id="ARBA00022574"/>
    </source>
</evidence>
<dbReference type="InterPro" id="IPR036322">
    <property type="entry name" value="WD40_repeat_dom_sf"/>
</dbReference>
<protein>
    <recommendedName>
        <fullName evidence="5">WD repeat-containing protein 92</fullName>
    </recommendedName>
</protein>
<evidence type="ECO:0000313" key="4">
    <source>
        <dbReference type="Proteomes" id="UP001107558"/>
    </source>
</evidence>
<organism evidence="3 4">
    <name type="scientific">Polypedilum vanderplanki</name>
    <name type="common">Sleeping chironomid midge</name>
    <dbReference type="NCBI Taxonomy" id="319348"/>
    <lineage>
        <taxon>Eukaryota</taxon>
        <taxon>Metazoa</taxon>
        <taxon>Ecdysozoa</taxon>
        <taxon>Arthropoda</taxon>
        <taxon>Hexapoda</taxon>
        <taxon>Insecta</taxon>
        <taxon>Pterygota</taxon>
        <taxon>Neoptera</taxon>
        <taxon>Endopterygota</taxon>
        <taxon>Diptera</taxon>
        <taxon>Nematocera</taxon>
        <taxon>Chironomoidea</taxon>
        <taxon>Chironomidae</taxon>
        <taxon>Chironominae</taxon>
        <taxon>Polypedilum</taxon>
        <taxon>Polypedilum</taxon>
    </lineage>
</organism>
<name>A0A9J6C5C6_POLVA</name>
<dbReference type="SMART" id="SM00320">
    <property type="entry name" value="WD40"/>
    <property type="match status" value="4"/>
</dbReference>
<dbReference type="EMBL" id="JADBJN010000002">
    <property type="protein sequence ID" value="KAG5677388.1"/>
    <property type="molecule type" value="Genomic_DNA"/>
</dbReference>
<dbReference type="InterPro" id="IPR001680">
    <property type="entry name" value="WD40_rpt"/>
</dbReference>
<evidence type="ECO:0000313" key="3">
    <source>
        <dbReference type="EMBL" id="KAG5677388.1"/>
    </source>
</evidence>
<evidence type="ECO:0000256" key="2">
    <source>
        <dbReference type="ARBA" id="ARBA00022737"/>
    </source>
</evidence>
<keyword evidence="1" id="KW-0853">WD repeat</keyword>
<dbReference type="Gene3D" id="2.130.10.10">
    <property type="entry name" value="YVTN repeat-like/Quinoprotein amine dehydrogenase"/>
    <property type="match status" value="1"/>
</dbReference>
<gene>
    <name evidence="3" type="ORF">PVAND_007151</name>
</gene>
<keyword evidence="2" id="KW-0677">Repeat</keyword>
<keyword evidence="4" id="KW-1185">Reference proteome</keyword>
<comment type="caution">
    <text evidence="3">The sequence shown here is derived from an EMBL/GenBank/DDBJ whole genome shotgun (WGS) entry which is preliminary data.</text>
</comment>
<accession>A0A9J6C5C6</accession>
<dbReference type="Pfam" id="PF00400">
    <property type="entry name" value="WD40"/>
    <property type="match status" value="2"/>
</dbReference>
<proteinExistence type="predicted"/>
<dbReference type="SUPFAM" id="SSF50978">
    <property type="entry name" value="WD40 repeat-like"/>
    <property type="match status" value="1"/>
</dbReference>
<dbReference type="PANTHER" id="PTHR10971">
    <property type="entry name" value="MRNA EXPORT FACTOR AND BUB3"/>
    <property type="match status" value="1"/>
</dbReference>
<dbReference type="OrthoDB" id="10248252at2759"/>
<dbReference type="AlphaFoldDB" id="A0A9J6C5C6"/>
<dbReference type="InterPro" id="IPR015943">
    <property type="entry name" value="WD40/YVTN_repeat-like_dom_sf"/>
</dbReference>